<dbReference type="RefSeq" id="WP_158463798.1">
    <property type="nucleotide sequence ID" value="NZ_VZAD01000070.1"/>
</dbReference>
<proteinExistence type="predicted"/>
<sequence length="596" mass="63950">MLNHNLKHHLLPSALLVAGFLTLTGCTNNDYDLNNVDATMGFGSESLVIPNSSTKEIQLKDVLDLKEGGCVVTDAAGNYLFQLAGGDVEAAYPNISPIILDVTNVFDGDISLSNAASTGAKARRAPGSSLHLASPKVMMFEYHGNDKAVKSLNEAKINENENGTEISIRLDFSNISTAVSNIESATLTLPAYLSISQVNGNSNGVPTHNGSKVTITNISTARPLELSLKTQKLDFTNNQNDHGRLSINNGAIDLTGYFSIAMLCNVTGAMPDNPTIKAKIGVADRTITMNSATGIFDPKINLNSLGEVDVTGLPDFLDDDDVVADLDNPQILLTVNNDMDVAATVSATVISTKEGRELARVTLPEMSVAKNGLSKICICRQKTSELTQQYGEANVYAVSNLSTLINRIPDHIKIVDVNAHAKAEVATIVFGKEYHVKPSYKVNAPLAFGEKANIVYEDSFTGWNDDIDELDLAEGTYIEVTANVENKIPAYLTVKAYPVDAQGNKIEDKLLIEIPDEVAASTDGTTAVTTPITMKITPKVKNSLKQLDGLVFRLEGSAKSANGNKVTGISLNEREHTLKLNDIKVKIVGKIIGDFN</sequence>
<organism evidence="1 2">
    <name type="scientific">Segatella copri</name>
    <dbReference type="NCBI Taxonomy" id="165179"/>
    <lineage>
        <taxon>Bacteria</taxon>
        <taxon>Pseudomonadati</taxon>
        <taxon>Bacteroidota</taxon>
        <taxon>Bacteroidia</taxon>
        <taxon>Bacteroidales</taxon>
        <taxon>Prevotellaceae</taxon>
        <taxon>Segatella</taxon>
    </lineage>
</organism>
<name>A0A6A7WCF2_9BACT</name>
<dbReference type="EMBL" id="VZAD01000070">
    <property type="protein sequence ID" value="MQP12140.1"/>
    <property type="molecule type" value="Genomic_DNA"/>
</dbReference>
<protein>
    <submittedName>
        <fullName evidence="1">Uncharacterized protein</fullName>
    </submittedName>
</protein>
<gene>
    <name evidence="1" type="ORF">F7D20_09280</name>
</gene>
<dbReference type="PROSITE" id="PS51257">
    <property type="entry name" value="PROKAR_LIPOPROTEIN"/>
    <property type="match status" value="1"/>
</dbReference>
<evidence type="ECO:0000313" key="2">
    <source>
        <dbReference type="Proteomes" id="UP000384372"/>
    </source>
</evidence>
<dbReference type="Proteomes" id="UP000384372">
    <property type="component" value="Unassembled WGS sequence"/>
</dbReference>
<accession>A0A6A7WCF2</accession>
<dbReference type="OrthoDB" id="1029099at2"/>
<dbReference type="AlphaFoldDB" id="A0A6A7WCF2"/>
<comment type="caution">
    <text evidence="1">The sequence shown here is derived from an EMBL/GenBank/DDBJ whole genome shotgun (WGS) entry which is preliminary data.</text>
</comment>
<keyword evidence="2" id="KW-1185">Reference proteome</keyword>
<evidence type="ECO:0000313" key="1">
    <source>
        <dbReference type="EMBL" id="MQP12140.1"/>
    </source>
</evidence>
<reference evidence="1 2" key="1">
    <citation type="submission" date="2019-09" db="EMBL/GenBank/DDBJ databases">
        <title>Distinct polysaccharide growth profiles of human intestinal Prevotella copri isolates.</title>
        <authorList>
            <person name="Fehlner-Peach H."/>
            <person name="Magnabosco C."/>
            <person name="Raghavan V."/>
            <person name="Scher J.U."/>
            <person name="Tett A."/>
            <person name="Cox L.M."/>
            <person name="Gottsegen C."/>
            <person name="Watters A."/>
            <person name="Wiltshire- Gordon J.D."/>
            <person name="Segata N."/>
            <person name="Bonneau R."/>
            <person name="Littman D.R."/>
        </authorList>
    </citation>
    <scope>NUCLEOTIDE SEQUENCE [LARGE SCALE GENOMIC DNA]</scope>
    <source>
        <strain evidence="2">iAQ1173</strain>
    </source>
</reference>